<reference evidence="1 2" key="2">
    <citation type="journal article" date="2022" name="Mol. Ecol. Resour.">
        <title>The genomes of chicory, endive, great burdock and yacon provide insights into Asteraceae paleo-polyploidization history and plant inulin production.</title>
        <authorList>
            <person name="Fan W."/>
            <person name="Wang S."/>
            <person name="Wang H."/>
            <person name="Wang A."/>
            <person name="Jiang F."/>
            <person name="Liu H."/>
            <person name="Zhao H."/>
            <person name="Xu D."/>
            <person name="Zhang Y."/>
        </authorList>
    </citation>
    <scope>NUCLEOTIDE SEQUENCE [LARGE SCALE GENOMIC DNA]</scope>
    <source>
        <strain evidence="2">cv. Niubang</strain>
    </source>
</reference>
<name>A0ACB8YH48_ARCLA</name>
<protein>
    <submittedName>
        <fullName evidence="1">Uncharacterized protein</fullName>
    </submittedName>
</protein>
<sequence length="89" mass="10208">MDDSVLQWQRQRLIANGFFFLLRVIRQVLYIQSLIAESSFLPSCFLVDWIIGIAESDSEQYCAFDKVQSKALGLSSLALRSWHLGEPLK</sequence>
<organism evidence="1 2">
    <name type="scientific">Arctium lappa</name>
    <name type="common">Greater burdock</name>
    <name type="synonym">Lappa major</name>
    <dbReference type="NCBI Taxonomy" id="4217"/>
    <lineage>
        <taxon>Eukaryota</taxon>
        <taxon>Viridiplantae</taxon>
        <taxon>Streptophyta</taxon>
        <taxon>Embryophyta</taxon>
        <taxon>Tracheophyta</taxon>
        <taxon>Spermatophyta</taxon>
        <taxon>Magnoliopsida</taxon>
        <taxon>eudicotyledons</taxon>
        <taxon>Gunneridae</taxon>
        <taxon>Pentapetalae</taxon>
        <taxon>asterids</taxon>
        <taxon>campanulids</taxon>
        <taxon>Asterales</taxon>
        <taxon>Asteraceae</taxon>
        <taxon>Carduoideae</taxon>
        <taxon>Cardueae</taxon>
        <taxon>Arctiinae</taxon>
        <taxon>Arctium</taxon>
    </lineage>
</organism>
<reference evidence="2" key="1">
    <citation type="journal article" date="2022" name="Mol. Ecol. Resour.">
        <title>The genomes of chicory, endive, great burdock and yacon provide insights into Asteraceae palaeo-polyploidization history and plant inulin production.</title>
        <authorList>
            <person name="Fan W."/>
            <person name="Wang S."/>
            <person name="Wang H."/>
            <person name="Wang A."/>
            <person name="Jiang F."/>
            <person name="Liu H."/>
            <person name="Zhao H."/>
            <person name="Xu D."/>
            <person name="Zhang Y."/>
        </authorList>
    </citation>
    <scope>NUCLEOTIDE SEQUENCE [LARGE SCALE GENOMIC DNA]</scope>
    <source>
        <strain evidence="2">cv. Niubang</strain>
    </source>
</reference>
<evidence type="ECO:0000313" key="2">
    <source>
        <dbReference type="Proteomes" id="UP001055879"/>
    </source>
</evidence>
<gene>
    <name evidence="1" type="ORF">L6452_33843</name>
</gene>
<dbReference type="EMBL" id="CM042058">
    <property type="protein sequence ID" value="KAI3684619.1"/>
    <property type="molecule type" value="Genomic_DNA"/>
</dbReference>
<proteinExistence type="predicted"/>
<keyword evidence="2" id="KW-1185">Reference proteome</keyword>
<accession>A0ACB8YH48</accession>
<evidence type="ECO:0000313" key="1">
    <source>
        <dbReference type="EMBL" id="KAI3684619.1"/>
    </source>
</evidence>
<dbReference type="Proteomes" id="UP001055879">
    <property type="component" value="Linkage Group LG12"/>
</dbReference>
<comment type="caution">
    <text evidence="1">The sequence shown here is derived from an EMBL/GenBank/DDBJ whole genome shotgun (WGS) entry which is preliminary data.</text>
</comment>